<evidence type="ECO:0000256" key="9">
    <source>
        <dbReference type="RuleBase" id="RU363121"/>
    </source>
</evidence>
<dbReference type="Gene3D" id="1.25.10.10">
    <property type="entry name" value="Leucine-rich Repeat Variant"/>
    <property type="match status" value="1"/>
</dbReference>
<dbReference type="PANTHER" id="PTHR11635:SF152">
    <property type="entry name" value="CAMP-DEPENDENT PROTEIN KINASE TYPE I REGULATORY SUBUNIT-RELATED"/>
    <property type="match status" value="1"/>
</dbReference>
<dbReference type="InterPro" id="IPR018488">
    <property type="entry name" value="cNMP-bd_CS"/>
</dbReference>
<evidence type="ECO:0000256" key="2">
    <source>
        <dbReference type="ARBA" id="ARBA00022448"/>
    </source>
</evidence>
<evidence type="ECO:0000256" key="4">
    <source>
        <dbReference type="ARBA" id="ARBA00022741"/>
    </source>
</evidence>
<dbReference type="InterPro" id="IPR018490">
    <property type="entry name" value="cNMP-bd_dom_sf"/>
</dbReference>
<dbReference type="Gene3D" id="2.60.120.10">
    <property type="entry name" value="Jelly Rolls"/>
    <property type="match status" value="2"/>
</dbReference>
<dbReference type="InterPro" id="IPR036259">
    <property type="entry name" value="MFS_trans_sf"/>
</dbReference>
<keyword evidence="2 9" id="KW-0813">Transport</keyword>
<dbReference type="InterPro" id="IPR011989">
    <property type="entry name" value="ARM-like"/>
</dbReference>
<feature type="transmembrane region" description="Helical" evidence="9">
    <location>
        <begin position="185"/>
        <end position="204"/>
    </location>
</feature>
<evidence type="ECO:0000256" key="6">
    <source>
        <dbReference type="ARBA" id="ARBA00022989"/>
    </source>
</evidence>
<keyword evidence="4 9" id="KW-0547">Nucleotide-binding</keyword>
<feature type="domain" description="Cyclic nucleotide-binding" evidence="11">
    <location>
        <begin position="920"/>
        <end position="1018"/>
    </location>
</feature>
<evidence type="ECO:0000256" key="7">
    <source>
        <dbReference type="ARBA" id="ARBA00023136"/>
    </source>
</evidence>
<comment type="similarity">
    <text evidence="9">Belongs to the ADP/ATP translocase tlc family.</text>
</comment>
<keyword evidence="5 9" id="KW-0067">ATP-binding</keyword>
<evidence type="ECO:0000313" key="12">
    <source>
        <dbReference type="EMBL" id="TBL80359.1"/>
    </source>
</evidence>
<proteinExistence type="inferred from homology"/>
<comment type="subcellular location">
    <subcellularLocation>
        <location evidence="1 9">Membrane</location>
        <topology evidence="1 9">Multi-pass membrane protein</topology>
    </subcellularLocation>
</comment>
<evidence type="ECO:0000256" key="3">
    <source>
        <dbReference type="ARBA" id="ARBA00022692"/>
    </source>
</evidence>
<dbReference type="InterPro" id="IPR016024">
    <property type="entry name" value="ARM-type_fold"/>
</dbReference>
<dbReference type="Proteomes" id="UP000293142">
    <property type="component" value="Unassembled WGS sequence"/>
</dbReference>
<dbReference type="SUPFAM" id="SSF51206">
    <property type="entry name" value="cAMP-binding domain-like"/>
    <property type="match status" value="2"/>
</dbReference>
<gene>
    <name evidence="12" type="ORF">EYB31_08055</name>
</gene>
<keyword evidence="7 9" id="KW-0472">Membrane</keyword>
<dbReference type="CDD" id="cd00038">
    <property type="entry name" value="CAP_ED"/>
    <property type="match status" value="2"/>
</dbReference>
<feature type="transmembrane region" description="Helical" evidence="9">
    <location>
        <begin position="29"/>
        <end position="50"/>
    </location>
</feature>
<evidence type="ECO:0000259" key="11">
    <source>
        <dbReference type="PROSITE" id="PS50042"/>
    </source>
</evidence>
<evidence type="ECO:0000313" key="13">
    <source>
        <dbReference type="Proteomes" id="UP000293142"/>
    </source>
</evidence>
<feature type="transmembrane region" description="Helical" evidence="9">
    <location>
        <begin position="391"/>
        <end position="424"/>
    </location>
</feature>
<dbReference type="EMBL" id="SIRE01000005">
    <property type="protein sequence ID" value="TBL80359.1"/>
    <property type="molecule type" value="Genomic_DNA"/>
</dbReference>
<dbReference type="GO" id="GO:0005829">
    <property type="term" value="C:cytosol"/>
    <property type="evidence" value="ECO:0007669"/>
    <property type="project" value="TreeGrafter"/>
</dbReference>
<evidence type="ECO:0000256" key="1">
    <source>
        <dbReference type="ARBA" id="ARBA00004141"/>
    </source>
</evidence>
<dbReference type="PROSITE" id="PS00889">
    <property type="entry name" value="CNMP_BINDING_2"/>
    <property type="match status" value="1"/>
</dbReference>
<keyword evidence="8" id="KW-0010">Activator</keyword>
<feature type="domain" description="Cyclic nucleotide-binding" evidence="11">
    <location>
        <begin position="1099"/>
        <end position="1214"/>
    </location>
</feature>
<dbReference type="AlphaFoldDB" id="A0A4Q9DWH8"/>
<dbReference type="RefSeq" id="WP_131012773.1">
    <property type="nucleotide sequence ID" value="NZ_SIRE01000005.1"/>
</dbReference>
<dbReference type="PANTHER" id="PTHR11635">
    <property type="entry name" value="CAMP-DEPENDENT PROTEIN KINASE REGULATORY CHAIN"/>
    <property type="match status" value="1"/>
</dbReference>
<dbReference type="SUPFAM" id="SSF48371">
    <property type="entry name" value="ARM repeat"/>
    <property type="match status" value="2"/>
</dbReference>
<evidence type="ECO:0000256" key="5">
    <source>
        <dbReference type="ARBA" id="ARBA00022840"/>
    </source>
</evidence>
<dbReference type="OrthoDB" id="3525895at2"/>
<protein>
    <recommendedName>
        <fullName evidence="9">ADP,ATP carrier protein</fullName>
    </recommendedName>
</protein>
<dbReference type="Pfam" id="PF03219">
    <property type="entry name" value="TLC"/>
    <property type="match status" value="1"/>
</dbReference>
<feature type="transmembrane region" description="Helical" evidence="9">
    <location>
        <begin position="322"/>
        <end position="345"/>
    </location>
</feature>
<feature type="transmembrane region" description="Helical" evidence="9">
    <location>
        <begin position="290"/>
        <end position="310"/>
    </location>
</feature>
<evidence type="ECO:0000256" key="10">
    <source>
        <dbReference type="SAM" id="MobiDB-lite"/>
    </source>
</evidence>
<dbReference type="SMART" id="SM00100">
    <property type="entry name" value="cNMP"/>
    <property type="match status" value="2"/>
</dbReference>
<keyword evidence="3 9" id="KW-0812">Transmembrane</keyword>
<feature type="transmembrane region" description="Helical" evidence="9">
    <location>
        <begin position="118"/>
        <end position="142"/>
    </location>
</feature>
<feature type="region of interest" description="Disordered" evidence="10">
    <location>
        <begin position="215"/>
        <end position="237"/>
    </location>
</feature>
<dbReference type="GO" id="GO:0005471">
    <property type="term" value="F:ATP:ADP antiporter activity"/>
    <property type="evidence" value="ECO:0007669"/>
    <property type="project" value="InterPro"/>
</dbReference>
<organism evidence="12 13">
    <name type="scientific">Paenibacillus thalictri</name>
    <dbReference type="NCBI Taxonomy" id="2527873"/>
    <lineage>
        <taxon>Bacteria</taxon>
        <taxon>Bacillati</taxon>
        <taxon>Bacillota</taxon>
        <taxon>Bacilli</taxon>
        <taxon>Bacillales</taxon>
        <taxon>Paenibacillaceae</taxon>
        <taxon>Paenibacillus</taxon>
    </lineage>
</organism>
<name>A0A4Q9DWH8_9BACL</name>
<keyword evidence="6 9" id="KW-1133">Transmembrane helix</keyword>
<dbReference type="PROSITE" id="PS50042">
    <property type="entry name" value="CNMP_BINDING_3"/>
    <property type="match status" value="2"/>
</dbReference>
<keyword evidence="13" id="KW-1185">Reference proteome</keyword>
<sequence>MDRRVSSGTTGRLIGRWIHMSDRDEYSKVILLFCYLFCVSSASTIGRTAADTLFLSKYSASQLSYMYLPQAATLLLVGFLFQKYCAKLRIHTLCAAVIVIVSVLSLGSRLLVGFGLDWILPVIYIGYDVFNFLMIVCFWQFATAVMDQRKAKKLINWVGSGGIVGGIASGFGLKLAVKPLGTENLIFVYAGLQLLCLLFVILIIRSLANPQTSFATAPPSAKPGPGSGEKKKQTGGKTENALFRQVPHLKYIAIISAALTISLTLIDYQFKTILRGSLQNEEMAGFMGSFYGYAGIFALLIQFFVIGKVFTKFGVITALTIFPFILLTGSVSILFAPVLALAVMLKGSDKVLGDTIHSSALQLVMFPIPPEYRSKAKGFMDGVVRNGSKGIASISLILLSPILTIGQFGYIIVALLVCGIYSVFRVKPLYLQMLLSTLQTRNIEPQEGELNMLDPASQSLLTTALHSGEKSQALYAMRILQNIPAFDLNPHIPELLKHPAPEVRNEALQYIGRKQPAGCESDLTAMLACEESAMMPQALIALSSYGDDQHLDLVGTFLESGRVELKAAAIAGLVKHYGIEGMFRAVGTLKELLKSERESERIAVASVFGQIEIASFYKPLTSLLADPSHRVRIAALQSAEKLTVPELVPYIVPLLKSSRTRQKAIEALGAYQDNVIIPTLLTYLQQHDMLAQYIPRIFERIGSQVAFDALLERYGETTSDIKGYVLEALNHMKMARLQAERKTVEQIIISETERYWQFVAHTEGLDGIAQLKTVEEAAKDIRFHYVSLIFQLLSLLFDNKTIQAVYNNWRYGDARRQANAAEVIDQLLEGDLRTRITKLIEPLPSKNQLPDAAVEKHLLALLASESGWLKLCIAESLLSSEAADRWPQAAEKVRQSMSGEEIEQIREQAEKVRLLRRVSIFEGISDKNLSSIAELLMPETAAPGDAIIREREAGDAMFLIQEGKASVHRNQVYLAQLQEGECFGEMSVLTGIPRTATIIAETGMKLWRLDSSSFYDVVLNETSTAIGLMKLLSRRIRGANNKAVQTAKETAFPYAVDAAAASETVPKPVERQADSLDALQSLNSETILRRVFLLQKIELFSQFTQEDYVRLAKMAQDVALQPGETVFAEGDEGDAMYGILSGSIQVHKGEQKLAELAEGQIFGEMSIIDGEPRSAGCRALTRTELIQITQEQVAYICFQRIEVMKGMLRELANRLHTVQSR</sequence>
<dbReference type="InterPro" id="IPR000595">
    <property type="entry name" value="cNMP-bd_dom"/>
</dbReference>
<evidence type="ECO:0000256" key="8">
    <source>
        <dbReference type="ARBA" id="ARBA00023159"/>
    </source>
</evidence>
<dbReference type="InterPro" id="IPR050503">
    <property type="entry name" value="cAMP-dep_PK_reg_su-like"/>
</dbReference>
<dbReference type="GO" id="GO:0005952">
    <property type="term" value="C:cAMP-dependent protein kinase complex"/>
    <property type="evidence" value="ECO:0007669"/>
    <property type="project" value="InterPro"/>
</dbReference>
<dbReference type="InterPro" id="IPR004667">
    <property type="entry name" value="ADP_ATP_car_bac_type"/>
</dbReference>
<accession>A0A4Q9DWH8</accession>
<feature type="transmembrane region" description="Helical" evidence="9">
    <location>
        <begin position="154"/>
        <end position="173"/>
    </location>
</feature>
<dbReference type="GO" id="GO:0005524">
    <property type="term" value="F:ATP binding"/>
    <property type="evidence" value="ECO:0007669"/>
    <property type="project" value="UniProtKB-KW"/>
</dbReference>
<comment type="caution">
    <text evidence="12">The sequence shown here is derived from an EMBL/GenBank/DDBJ whole genome shotgun (WGS) entry which is preliminary data.</text>
</comment>
<feature type="transmembrane region" description="Helical" evidence="9">
    <location>
        <begin position="62"/>
        <end position="81"/>
    </location>
</feature>
<feature type="transmembrane region" description="Helical" evidence="9">
    <location>
        <begin position="93"/>
        <end position="112"/>
    </location>
</feature>
<dbReference type="Pfam" id="PF00027">
    <property type="entry name" value="cNMP_binding"/>
    <property type="match status" value="2"/>
</dbReference>
<dbReference type="SUPFAM" id="SSF103473">
    <property type="entry name" value="MFS general substrate transporter"/>
    <property type="match status" value="1"/>
</dbReference>
<reference evidence="12 13" key="1">
    <citation type="submission" date="2019-02" db="EMBL/GenBank/DDBJ databases">
        <title>Paenibacillus sp. nov., isolated from surface-sterilized tissue of Thalictrum simplex L.</title>
        <authorList>
            <person name="Tuo L."/>
        </authorList>
    </citation>
    <scope>NUCLEOTIDE SEQUENCE [LARGE SCALE GENOMIC DNA]</scope>
    <source>
        <strain evidence="12 13">N2SHLJ1</strain>
    </source>
</reference>
<dbReference type="GO" id="GO:0016020">
    <property type="term" value="C:membrane"/>
    <property type="evidence" value="ECO:0007669"/>
    <property type="project" value="UniProtKB-SubCell"/>
</dbReference>
<dbReference type="InterPro" id="IPR014710">
    <property type="entry name" value="RmlC-like_jellyroll"/>
</dbReference>